<evidence type="ECO:0000313" key="2">
    <source>
        <dbReference type="Proteomes" id="UP001183619"/>
    </source>
</evidence>
<protein>
    <recommendedName>
        <fullName evidence="3">DUF4241 domain-containing protein</fullName>
    </recommendedName>
</protein>
<dbReference type="Pfam" id="PF14025">
    <property type="entry name" value="DUF4241"/>
    <property type="match status" value="1"/>
</dbReference>
<proteinExistence type="predicted"/>
<sequence>MSDAVCCAFTDRASTSAGDSYRLSQIPLGSLTITSGAIRACDPFVDIESSLQFPAPNGTFEVIVTIAHITEGKKPHLREAYLSLIFDPAPATRFTAATPLGIHNDPTKTGGYYCVAVDAGTIAFVDAHAAILMIERVEAQGLDLCDDILDSNQPDSWFNLLFNPDHYCKGSANIPLPFFSGGENIVLCSSGWGDGYYPVLAGFDAQGKLLSYHIDLQVVNTPA</sequence>
<evidence type="ECO:0008006" key="3">
    <source>
        <dbReference type="Google" id="ProtNLM"/>
    </source>
</evidence>
<gene>
    <name evidence="1" type="ORF">J2S37_001914</name>
</gene>
<evidence type="ECO:0000313" key="1">
    <source>
        <dbReference type="EMBL" id="MDR7355376.1"/>
    </source>
</evidence>
<name>A0ABU2BAQ5_9CORY</name>
<organism evidence="1 2">
    <name type="scientific">Corynebacterium felinum</name>
    <dbReference type="NCBI Taxonomy" id="131318"/>
    <lineage>
        <taxon>Bacteria</taxon>
        <taxon>Bacillati</taxon>
        <taxon>Actinomycetota</taxon>
        <taxon>Actinomycetes</taxon>
        <taxon>Mycobacteriales</taxon>
        <taxon>Corynebacteriaceae</taxon>
        <taxon>Corynebacterium</taxon>
    </lineage>
</organism>
<dbReference type="InterPro" id="IPR025335">
    <property type="entry name" value="DUF4241"/>
</dbReference>
<dbReference type="RefSeq" id="WP_277105470.1">
    <property type="nucleotide sequence ID" value="NZ_BAAAJS010000078.1"/>
</dbReference>
<accession>A0ABU2BAQ5</accession>
<comment type="caution">
    <text evidence="1">The sequence shown here is derived from an EMBL/GenBank/DDBJ whole genome shotgun (WGS) entry which is preliminary data.</text>
</comment>
<reference evidence="1 2" key="1">
    <citation type="submission" date="2023-07" db="EMBL/GenBank/DDBJ databases">
        <title>Sequencing the genomes of 1000 actinobacteria strains.</title>
        <authorList>
            <person name="Klenk H.-P."/>
        </authorList>
    </citation>
    <scope>NUCLEOTIDE SEQUENCE [LARGE SCALE GENOMIC DNA]</scope>
    <source>
        <strain evidence="1 2">DSM 44508</strain>
    </source>
</reference>
<dbReference type="Proteomes" id="UP001183619">
    <property type="component" value="Unassembled WGS sequence"/>
</dbReference>
<keyword evidence="2" id="KW-1185">Reference proteome</keyword>
<dbReference type="EMBL" id="JAVDYF010000001">
    <property type="protein sequence ID" value="MDR7355376.1"/>
    <property type="molecule type" value="Genomic_DNA"/>
</dbReference>